<keyword evidence="1" id="KW-0175">Coiled coil</keyword>
<dbReference type="CDD" id="cd00171">
    <property type="entry name" value="Sec7"/>
    <property type="match status" value="1"/>
</dbReference>
<dbReference type="PANTHER" id="PTHR10663:SF375">
    <property type="entry name" value="LD29171P"/>
    <property type="match status" value="1"/>
</dbReference>
<dbReference type="InterPro" id="IPR035999">
    <property type="entry name" value="Sec7_dom_sf"/>
</dbReference>
<sequence length="1661" mass="193603">MSDKKKETVQNNKDIKDTIKQKLESMVGLIDKKQVEFIDSLKKNIQSWKSDEDIFIQDNQNVIENCIRTGVIYYFGIKQIDRLANCIVSLIKEQYLTVETCQKLLTMLYNNIIIEIVSSHKAILILSARIIHATIPFKLETKYVIENIKLLIDFYSLSTPNYPTERSLNNIIQGYITSLFKLYSVETNLSNECEPKPLQAISPLFISSQYTTSNRNGNFNNKLLSVSPMESSTPFDESDNSQPYHEDELQQPVDEKPIEEQVIQTLESPNTLTKSNEDESFDEFIQSSEEIKKEEVKEIINEDNQINPEQIKVENEINELKKRNDDEDKKDDLYEKQLPPHYAILSVLTKISLIDHAKRFVISDTLLKGSYKQMTGKRPMTLRMQRIVLDLIEFWLSQCPSEFCPNSIKGWKQDLCKCIAHNTFSNEEPIFITSVKIFSLIIHRFRMYFKKEIEIITKHIYFFFIKSPLPFISYKLFLVNEMQKLATQPQIIIDLFTNYDCMTFGMNLFEEFISLISFILSSQFKMETPDELSSKLIIEIRRAAYKIIQSVIESIQMQIQSMQKLEEKGMVEIINSVPVQSHCQEGIELLKQRKRKVDVIHSKQLFKDKPNDGVAYMIKTDLCSNSPDSIAQFLMRLEGIDKTALGKYLTSNKDLNKEVFKEYMKLIDFKGLNIDEALRTMFNLFVMPGEGQVVDRVIEMFSIRYAECMNEKINELNITSNQIYFLATTIIFLSTETHNANVKTRTMDTYEKFKGMVEQFNFTLPDEYLQPLYQSVTQNAFLIPEHQNEEKSNEKLLIAMVKANPIKREEILAVSSGFEKVVNDISLSKEVVPISIVNRDILKSLVETLTPLALKTLKIAFEEYKTVNDVIKNMNILISVSANLELDTSITLIIKMLCEWGLFYHPNNKNPGNIEMTKVVIDLATERKEKIGEGWKYIFTLLSRIEQVLLTEQVALSPLVNVPKNTRKLFFMNVQHRLYQPKENKVPVISLTEINSKKKELKKWIDKAKEIFKQLIDCEEDEITTIYQCLCEAGIEELNYLTPSMFLMKKMGYITYERKVKNNKEFNVQTVNIIKEFLLQCGLHPHESVAKEAIKMIFSFNENNVFGESSELLKEIVIIMCDSPLNSCRITILDMLKECVDKNSSFIQMCWKEIFEILYIASLDEDTAVIKSGYILLKYVNEKKLQFDRKYDYYYLKTMVRYSLVTDRYLTQEKSSHPFILASIQSILKNRIPEGANLSFGSSYNELFFNVLVSYAHATSSQYIEVASVSLQTINHIIDDYMDKLTFEDWYYIFHRVYFKILESIGYYHCKVITINNNNKSCEWLTSVALNLMLQMSGLISQNPDKLGYFICDYIYIITTFITKGTEFITQIGLLSLKDIIPIFIEHPQYLKIYEMMNNDIISYFFDAVQSFTLQQGSVIDEIEKKEKELDNNQTEEIICSCCKKPVQQFELVECPFCSLKFCSLECKEKMNNQHQHKIIMKTNIEDQFIGHKFELTRLDIPFIATTFKKYIDTLYEFAPKIILLSQKEDEELLKCFLFNIERLLNMVIQTKTDSPYLKYINDVTIAVQTILIFYAQEIFKIYPSVIVHLLDKFLHLPSNFILHVVFDLLNTCSDDLLMEIYTTHLSSLYKLILSEEQDIRKSLYNLLMRIQLLVNEPKTT</sequence>
<evidence type="ECO:0000313" key="4">
    <source>
        <dbReference type="EMBL" id="GAB1220524.1"/>
    </source>
</evidence>
<feature type="coiled-coil region" evidence="1">
    <location>
        <begin position="310"/>
        <end position="337"/>
    </location>
</feature>
<dbReference type="PROSITE" id="PS50190">
    <property type="entry name" value="SEC7"/>
    <property type="match status" value="1"/>
</dbReference>
<name>A0ABQ0DCD7_9EUKA</name>
<dbReference type="Proteomes" id="UP001628156">
    <property type="component" value="Unassembled WGS sequence"/>
</dbReference>
<dbReference type="PANTHER" id="PTHR10663">
    <property type="entry name" value="GUANYL-NUCLEOTIDE EXCHANGE FACTOR"/>
    <property type="match status" value="1"/>
</dbReference>
<organism evidence="4 5">
    <name type="scientific">Entamoeba nuttalli</name>
    <dbReference type="NCBI Taxonomy" id="412467"/>
    <lineage>
        <taxon>Eukaryota</taxon>
        <taxon>Amoebozoa</taxon>
        <taxon>Evosea</taxon>
        <taxon>Archamoebae</taxon>
        <taxon>Mastigamoebida</taxon>
        <taxon>Entamoebidae</taxon>
        <taxon>Entamoeba</taxon>
    </lineage>
</organism>
<evidence type="ECO:0000259" key="3">
    <source>
        <dbReference type="PROSITE" id="PS50190"/>
    </source>
</evidence>
<protein>
    <recommendedName>
        <fullName evidence="3">SEC7 domain-containing protein</fullName>
    </recommendedName>
</protein>
<dbReference type="EMBL" id="BAAFRS010000054">
    <property type="protein sequence ID" value="GAB1220524.1"/>
    <property type="molecule type" value="Genomic_DNA"/>
</dbReference>
<dbReference type="Pfam" id="PF01369">
    <property type="entry name" value="Sec7"/>
    <property type="match status" value="1"/>
</dbReference>
<feature type="region of interest" description="Disordered" evidence="2">
    <location>
        <begin position="221"/>
        <end position="249"/>
    </location>
</feature>
<dbReference type="Pfam" id="PF12783">
    <property type="entry name" value="Sec7-like_HUS"/>
    <property type="match status" value="1"/>
</dbReference>
<dbReference type="SUPFAM" id="SSF48425">
    <property type="entry name" value="Sec7 domain"/>
    <property type="match status" value="1"/>
</dbReference>
<evidence type="ECO:0000256" key="1">
    <source>
        <dbReference type="SAM" id="Coils"/>
    </source>
</evidence>
<evidence type="ECO:0000256" key="2">
    <source>
        <dbReference type="SAM" id="MobiDB-lite"/>
    </source>
</evidence>
<dbReference type="InterPro" id="IPR032691">
    <property type="entry name" value="Mon2/Sec7/BIG1-like_HUS"/>
</dbReference>
<dbReference type="Gene3D" id="1.10.220.20">
    <property type="match status" value="1"/>
</dbReference>
<feature type="compositionally biased region" description="Polar residues" evidence="2">
    <location>
        <begin position="221"/>
        <end position="243"/>
    </location>
</feature>
<dbReference type="InterPro" id="IPR023394">
    <property type="entry name" value="Sec7_C_sf"/>
</dbReference>
<gene>
    <name evidence="4" type="ORF">ENUP19_0054G0099</name>
</gene>
<proteinExistence type="predicted"/>
<dbReference type="InterPro" id="IPR000904">
    <property type="entry name" value="Sec7_dom"/>
</dbReference>
<evidence type="ECO:0000313" key="5">
    <source>
        <dbReference type="Proteomes" id="UP001628156"/>
    </source>
</evidence>
<comment type="caution">
    <text evidence="4">The sequence shown here is derived from an EMBL/GenBank/DDBJ whole genome shotgun (WGS) entry which is preliminary data.</text>
</comment>
<reference evidence="4 5" key="1">
    <citation type="journal article" date="2019" name="PLoS Negl. Trop. Dis.">
        <title>Whole genome sequencing of Entamoeba nuttalli reveals mammalian host-related molecular signatures and a novel octapeptide-repeat surface protein.</title>
        <authorList>
            <person name="Tanaka M."/>
            <person name="Makiuchi T."/>
            <person name="Komiyama T."/>
            <person name="Shiina T."/>
            <person name="Osaki K."/>
            <person name="Tachibana H."/>
        </authorList>
    </citation>
    <scope>NUCLEOTIDE SEQUENCE [LARGE SCALE GENOMIC DNA]</scope>
    <source>
        <strain evidence="4 5">P19-061405</strain>
    </source>
</reference>
<accession>A0ABQ0DCD7</accession>
<dbReference type="SMART" id="SM00222">
    <property type="entry name" value="Sec7"/>
    <property type="match status" value="1"/>
</dbReference>
<feature type="domain" description="SEC7" evidence="3">
    <location>
        <begin position="588"/>
        <end position="779"/>
    </location>
</feature>
<keyword evidence="5" id="KW-1185">Reference proteome</keyword>
<dbReference type="Gene3D" id="1.10.1000.11">
    <property type="entry name" value="Arf Nucleotide-binding Site Opener,domain 2"/>
    <property type="match status" value="1"/>
</dbReference>